<keyword evidence="6 11" id="KW-0067">ATP-binding</keyword>
<comment type="subunit">
    <text evidence="11">The system is composed of three essential subunits: KdpA, KdpB and KdpC.</text>
</comment>
<dbReference type="RefSeq" id="WP_256881271.1">
    <property type="nucleotide sequence ID" value="NZ_JAFJMG010000005.1"/>
</dbReference>
<evidence type="ECO:0000256" key="9">
    <source>
        <dbReference type="ARBA" id="ARBA00023065"/>
    </source>
</evidence>
<evidence type="ECO:0000256" key="2">
    <source>
        <dbReference type="ARBA" id="ARBA00022475"/>
    </source>
</evidence>
<sequence length="196" mass="21002">MNKNFRLVSTTIKAYLLLTVVIGLLYPAAIWVVGRIWSGNADGSMMYDSAGKAQGSELIAQEVTKPGFFYPRPSAAGDNGYDAMSSSASNVSPYSKEFQAEIEQRRTDVAAREGIDPAQVPVEAVTASGSGLDPHISEKYAQLQAPRVAKERNLPQAEVERLISENSEKAITEQGSQEGGQLVNVVKLNAALANGQ</sequence>
<dbReference type="GO" id="GO:0005524">
    <property type="term" value="F:ATP binding"/>
    <property type="evidence" value="ECO:0007669"/>
    <property type="project" value="UniProtKB-UniRule"/>
</dbReference>
<evidence type="ECO:0000256" key="11">
    <source>
        <dbReference type="HAMAP-Rule" id="MF_00276"/>
    </source>
</evidence>
<dbReference type="Proteomes" id="UP001223646">
    <property type="component" value="Unassembled WGS sequence"/>
</dbReference>
<dbReference type="NCBIfam" id="TIGR00681">
    <property type="entry name" value="kdpC"/>
    <property type="match status" value="1"/>
</dbReference>
<gene>
    <name evidence="11 12" type="primary">kdpC</name>
    <name evidence="12" type="ORF">QP460_007130</name>
</gene>
<keyword evidence="4 11" id="KW-0812">Transmembrane</keyword>
<evidence type="ECO:0000313" key="12">
    <source>
        <dbReference type="EMBL" id="MEO3717355.1"/>
    </source>
</evidence>
<dbReference type="EMBL" id="JASOOY020000027">
    <property type="protein sequence ID" value="MEO3717355.1"/>
    <property type="molecule type" value="Genomic_DNA"/>
</dbReference>
<dbReference type="PIRSF" id="PIRSF001296">
    <property type="entry name" value="K_ATPase_KdpC"/>
    <property type="match status" value="1"/>
</dbReference>
<comment type="similarity">
    <text evidence="11">Belongs to the KdpC family.</text>
</comment>
<dbReference type="Pfam" id="PF02669">
    <property type="entry name" value="KdpC"/>
    <property type="match status" value="1"/>
</dbReference>
<evidence type="ECO:0000256" key="5">
    <source>
        <dbReference type="ARBA" id="ARBA00022741"/>
    </source>
</evidence>
<comment type="caution">
    <text evidence="12">The sequence shown here is derived from an EMBL/GenBank/DDBJ whole genome shotgun (WGS) entry which is preliminary data.</text>
</comment>
<name>A0AAW9SXK0_CORAY</name>
<protein>
    <recommendedName>
        <fullName evidence="11">Potassium-transporting ATPase KdpC subunit</fullName>
    </recommendedName>
    <alternativeName>
        <fullName evidence="11">ATP phosphohydrolase [potassium-transporting] C chain</fullName>
    </alternativeName>
    <alternativeName>
        <fullName evidence="11">Potassium-binding and translocating subunit C</fullName>
    </alternativeName>
    <alternativeName>
        <fullName evidence="11">Potassium-translocating ATPase C chain</fullName>
    </alternativeName>
</protein>
<keyword evidence="7 11" id="KW-0630">Potassium</keyword>
<evidence type="ECO:0000256" key="4">
    <source>
        <dbReference type="ARBA" id="ARBA00022692"/>
    </source>
</evidence>
<keyword evidence="1 11" id="KW-0813">Transport</keyword>
<dbReference type="InterPro" id="IPR003820">
    <property type="entry name" value="KdpC"/>
</dbReference>
<organism evidence="12 13">
    <name type="scientific">Corynebacterium amycolatum</name>
    <dbReference type="NCBI Taxonomy" id="43765"/>
    <lineage>
        <taxon>Bacteria</taxon>
        <taxon>Bacillati</taxon>
        <taxon>Actinomycetota</taxon>
        <taxon>Actinomycetes</taxon>
        <taxon>Mycobacteriales</taxon>
        <taxon>Corynebacteriaceae</taxon>
        <taxon>Corynebacterium</taxon>
    </lineage>
</organism>
<feature type="transmembrane region" description="Helical" evidence="11">
    <location>
        <begin position="12"/>
        <end position="37"/>
    </location>
</feature>
<dbReference type="HAMAP" id="MF_00276">
    <property type="entry name" value="KdpC"/>
    <property type="match status" value="1"/>
</dbReference>
<evidence type="ECO:0000256" key="10">
    <source>
        <dbReference type="ARBA" id="ARBA00023136"/>
    </source>
</evidence>
<dbReference type="AlphaFoldDB" id="A0AAW9SXK0"/>
<dbReference type="PANTHER" id="PTHR30042:SF2">
    <property type="entry name" value="POTASSIUM-TRANSPORTING ATPASE KDPC SUBUNIT"/>
    <property type="match status" value="1"/>
</dbReference>
<dbReference type="PANTHER" id="PTHR30042">
    <property type="entry name" value="POTASSIUM-TRANSPORTING ATPASE C CHAIN"/>
    <property type="match status" value="1"/>
</dbReference>
<accession>A0AAW9SXK0</accession>
<evidence type="ECO:0000256" key="8">
    <source>
        <dbReference type="ARBA" id="ARBA00022989"/>
    </source>
</evidence>
<dbReference type="GO" id="GO:0005886">
    <property type="term" value="C:plasma membrane"/>
    <property type="evidence" value="ECO:0007669"/>
    <property type="project" value="UniProtKB-SubCell"/>
</dbReference>
<keyword evidence="5 11" id="KW-0547">Nucleotide-binding</keyword>
<evidence type="ECO:0000256" key="6">
    <source>
        <dbReference type="ARBA" id="ARBA00022840"/>
    </source>
</evidence>
<evidence type="ECO:0000256" key="1">
    <source>
        <dbReference type="ARBA" id="ARBA00022448"/>
    </source>
</evidence>
<evidence type="ECO:0000313" key="13">
    <source>
        <dbReference type="Proteomes" id="UP001223646"/>
    </source>
</evidence>
<evidence type="ECO:0000256" key="7">
    <source>
        <dbReference type="ARBA" id="ARBA00022958"/>
    </source>
</evidence>
<keyword evidence="3 11" id="KW-0633">Potassium transport</keyword>
<reference evidence="12" key="1">
    <citation type="submission" date="2023-05" db="EMBL/GenBank/DDBJ databases">
        <authorList>
            <person name="Du J."/>
        </authorList>
    </citation>
    <scope>NUCLEOTIDE SEQUENCE</scope>
    <source>
        <strain evidence="12">UMB1064</strain>
    </source>
</reference>
<reference evidence="12" key="2">
    <citation type="submission" date="2024-05" db="EMBL/GenBank/DDBJ databases">
        <authorList>
            <person name="Wolfe A."/>
        </authorList>
    </citation>
    <scope>NUCLEOTIDE SEQUENCE</scope>
    <source>
        <strain evidence="12">UMB1064</strain>
    </source>
</reference>
<comment type="subcellular location">
    <subcellularLocation>
        <location evidence="11">Cell membrane</location>
        <topology evidence="11">Single-pass membrane protein</topology>
    </subcellularLocation>
</comment>
<comment type="function">
    <text evidence="11">Part of the high-affinity ATP-driven potassium transport (or Kdp) system, which catalyzes the hydrolysis of ATP coupled with the electrogenic transport of potassium into the cytoplasm. This subunit acts as a catalytic chaperone that increases the ATP-binding affinity of the ATP-hydrolyzing subunit KdpB by the formation of a transient KdpB/KdpC/ATP ternary complex.</text>
</comment>
<keyword evidence="8 11" id="KW-1133">Transmembrane helix</keyword>
<keyword evidence="9 11" id="KW-0406">Ion transport</keyword>
<keyword evidence="2 11" id="KW-1003">Cell membrane</keyword>
<dbReference type="GO" id="GO:0008556">
    <property type="term" value="F:P-type potassium transmembrane transporter activity"/>
    <property type="evidence" value="ECO:0007669"/>
    <property type="project" value="InterPro"/>
</dbReference>
<keyword evidence="10 11" id="KW-0472">Membrane</keyword>
<evidence type="ECO:0000256" key="3">
    <source>
        <dbReference type="ARBA" id="ARBA00022538"/>
    </source>
</evidence>
<proteinExistence type="inferred from homology"/>